<keyword evidence="2" id="KW-1185">Reference proteome</keyword>
<dbReference type="Proteomes" id="UP001177021">
    <property type="component" value="Unassembled WGS sequence"/>
</dbReference>
<reference evidence="1" key="1">
    <citation type="submission" date="2023-10" db="EMBL/GenBank/DDBJ databases">
        <authorList>
            <person name="Rodriguez Cubillos JULIANA M."/>
            <person name="De Vega J."/>
        </authorList>
    </citation>
    <scope>NUCLEOTIDE SEQUENCE</scope>
</reference>
<comment type="caution">
    <text evidence="1">The sequence shown here is derived from an EMBL/GenBank/DDBJ whole genome shotgun (WGS) entry which is preliminary data.</text>
</comment>
<organism evidence="1 2">
    <name type="scientific">Trifolium pratense</name>
    <name type="common">Red clover</name>
    <dbReference type="NCBI Taxonomy" id="57577"/>
    <lineage>
        <taxon>Eukaryota</taxon>
        <taxon>Viridiplantae</taxon>
        <taxon>Streptophyta</taxon>
        <taxon>Embryophyta</taxon>
        <taxon>Tracheophyta</taxon>
        <taxon>Spermatophyta</taxon>
        <taxon>Magnoliopsida</taxon>
        <taxon>eudicotyledons</taxon>
        <taxon>Gunneridae</taxon>
        <taxon>Pentapetalae</taxon>
        <taxon>rosids</taxon>
        <taxon>fabids</taxon>
        <taxon>Fabales</taxon>
        <taxon>Fabaceae</taxon>
        <taxon>Papilionoideae</taxon>
        <taxon>50 kb inversion clade</taxon>
        <taxon>NPAAA clade</taxon>
        <taxon>Hologalegina</taxon>
        <taxon>IRL clade</taxon>
        <taxon>Trifolieae</taxon>
        <taxon>Trifolium</taxon>
    </lineage>
</organism>
<name>A0ACB0L2I7_TRIPR</name>
<sequence>MAYTFIDDEASSSSSCWSNHVFLSFRGEDTRRGFTDHLFASLERKGIKTFKDDYDLKKGEKISNELNKAIEESMFAIIILSPNYASSTWCLDELQKIVECNKSFGQAVFPIFYGVDPSDVRNQRGSFDEAFRKHEEKFRNDRMKVERWRGALREVASYSGWDSKDRHEASLVDTIVEHIQKKLIPRLKVKDNLVGMDSRIKEVYSLLGMRLNDVRFIGIWGMGGIGKTTVARELFEAIKDKFKVSCFLADIRETVSKINGLVHIQSELLSHLDIRSNDFYNVYDGKKILANSLRNKKVLLVLDDVTELSQLENLAGKQEWFGPGSRVIITSRDKHLLITHGVNETYKAQGLVKKEALKLFCLKAFKENQPKEEYLSLCQEVVEYVKGLPLALDVLGSHLYGRTVEVWHSALEQIRSVPHSKIHGTLKISYDSLQSTEKNMFLDIACFFKGMDKNAVIEILEDCGDYPKIGIDILIERSLVTLERGNNKLWMHDLLQEMGRNIVLQESPNDPGKRSRLWSQKDIDQVLRKNKGTDKIQGIAMGLVEPYEASWSYEAFSKISQLRFLKLCEIKLPLGLNCLPSSLKVLDWRGCPLKTLPLNNHLDEIVDLKLSHSKIEQLWHGTQFLENLNSINLSFSMSLKQLPDFVGVPNLESLVLDGCTSLTEIHPSLLSHKKLVLLNLKGCKKLKTLPCKIEMSSLKVLLLSGCCEFKHLPEFNESMKNLSQLYLEETAITKLPSSLGFLESLTLLDLENCKNLVCLPDTICELKSLLTLNVSGCSKIRSFPEGLKEIKSLEELLANETAIEELPSSVFYLENLKVISFSGCKGVVSKSVNTFFLPFSQLLGSPQEPTGFRLPPKLYLPSLVKLNLSYCNLSEKSMPKDFANLSSLIALNLDGNNFVSTPSCISQLPKLGYLGLNCCEMLQTLSEFQSSMRLLDASNCGSFETSKSNLSRPCSLFATRPQRHSHLPIVLESFLKAHELGLPKARFDMLITGSEIPSWFTPSKYVSWTHMPVPHEYPPTEWVGLALCFMLISFDNQPELCDHEVTCYLFGPNGKLFINSRHLSPMEPYVRHLYILYLSIEECRERFCEGGDCSQIEFVLKTYCCHSLQVKRCGSRLVCKQDVEDVYKNYC</sequence>
<evidence type="ECO:0000313" key="1">
    <source>
        <dbReference type="EMBL" id="CAJ2662787.1"/>
    </source>
</evidence>
<dbReference type="EMBL" id="CASHSV030000409">
    <property type="protein sequence ID" value="CAJ2662787.1"/>
    <property type="molecule type" value="Genomic_DNA"/>
</dbReference>
<accession>A0ACB0L2I7</accession>
<gene>
    <name evidence="1" type="ORF">MILVUS5_LOCUS28326</name>
</gene>
<protein>
    <submittedName>
        <fullName evidence="1">Uncharacterized protein</fullName>
    </submittedName>
</protein>
<proteinExistence type="predicted"/>
<evidence type="ECO:0000313" key="2">
    <source>
        <dbReference type="Proteomes" id="UP001177021"/>
    </source>
</evidence>